<dbReference type="Proteomes" id="UP000197138">
    <property type="component" value="Unassembled WGS sequence"/>
</dbReference>
<feature type="region of interest" description="Disordered" evidence="1">
    <location>
        <begin position="1"/>
        <end position="28"/>
    </location>
</feature>
<name>A0A218XX06_PUNGR</name>
<reference evidence="2" key="2">
    <citation type="submission" date="2017-06" db="EMBL/GenBank/DDBJ databases">
        <title>The pomegranate genome and the genomics of punicalagin biosynthesis.</title>
        <authorList>
            <person name="Xu C."/>
        </authorList>
    </citation>
    <scope>NUCLEOTIDE SEQUENCE [LARGE SCALE GENOMIC DNA]</scope>
    <source>
        <tissue evidence="2">Fresh leaf</tissue>
    </source>
</reference>
<evidence type="ECO:0000313" key="3">
    <source>
        <dbReference type="EMBL" id="PKI52629.1"/>
    </source>
</evidence>
<reference evidence="3 5" key="3">
    <citation type="submission" date="2017-11" db="EMBL/GenBank/DDBJ databases">
        <title>De-novo sequencing of pomegranate (Punica granatum L.) genome.</title>
        <authorList>
            <person name="Akparov Z."/>
            <person name="Amiraslanov A."/>
            <person name="Hajiyeva S."/>
            <person name="Abbasov M."/>
            <person name="Kaur K."/>
            <person name="Hamwieh A."/>
            <person name="Solovyev V."/>
            <person name="Salamov A."/>
            <person name="Braich B."/>
            <person name="Kosarev P."/>
            <person name="Mahmoud A."/>
            <person name="Hajiyev E."/>
            <person name="Babayeva S."/>
            <person name="Izzatullayeva V."/>
            <person name="Mammadov A."/>
            <person name="Mammadov A."/>
            <person name="Sharifova S."/>
            <person name="Ojaghi J."/>
            <person name="Eynullazada K."/>
            <person name="Bayramov B."/>
            <person name="Abdulazimova A."/>
            <person name="Shahmuradov I."/>
        </authorList>
    </citation>
    <scope>NUCLEOTIDE SEQUENCE [LARGE SCALE GENOMIC DNA]</scope>
    <source>
        <strain evidence="3">AG2017</strain>
        <strain evidence="5">cv. AG2017</strain>
        <tissue evidence="3">Leaf</tissue>
    </source>
</reference>
<evidence type="ECO:0000256" key="1">
    <source>
        <dbReference type="SAM" id="MobiDB-lite"/>
    </source>
</evidence>
<organism evidence="2 4">
    <name type="scientific">Punica granatum</name>
    <name type="common">Pomegranate</name>
    <dbReference type="NCBI Taxonomy" id="22663"/>
    <lineage>
        <taxon>Eukaryota</taxon>
        <taxon>Viridiplantae</taxon>
        <taxon>Streptophyta</taxon>
        <taxon>Embryophyta</taxon>
        <taxon>Tracheophyta</taxon>
        <taxon>Spermatophyta</taxon>
        <taxon>Magnoliopsida</taxon>
        <taxon>eudicotyledons</taxon>
        <taxon>Gunneridae</taxon>
        <taxon>Pentapetalae</taxon>
        <taxon>rosids</taxon>
        <taxon>malvids</taxon>
        <taxon>Myrtales</taxon>
        <taxon>Lythraceae</taxon>
        <taxon>Punica</taxon>
    </lineage>
</organism>
<feature type="compositionally biased region" description="Basic and acidic residues" evidence="1">
    <location>
        <begin position="1"/>
        <end position="18"/>
    </location>
</feature>
<accession>A0A218XX06</accession>
<dbReference type="EMBL" id="MTKT01000688">
    <property type="protein sequence ID" value="OWM89051.1"/>
    <property type="molecule type" value="Genomic_DNA"/>
</dbReference>
<evidence type="ECO:0000313" key="2">
    <source>
        <dbReference type="EMBL" id="OWM89051.1"/>
    </source>
</evidence>
<dbReference type="Proteomes" id="UP000233551">
    <property type="component" value="Unassembled WGS sequence"/>
</dbReference>
<dbReference type="EMBL" id="PGOL01001924">
    <property type="protein sequence ID" value="PKI52629.1"/>
    <property type="molecule type" value="Genomic_DNA"/>
</dbReference>
<comment type="caution">
    <text evidence="2">The sequence shown here is derived from an EMBL/GenBank/DDBJ whole genome shotgun (WGS) entry which is preliminary data.</text>
</comment>
<evidence type="ECO:0000313" key="5">
    <source>
        <dbReference type="Proteomes" id="UP000233551"/>
    </source>
</evidence>
<feature type="compositionally biased region" description="Basic and acidic residues" evidence="1">
    <location>
        <begin position="47"/>
        <end position="56"/>
    </location>
</feature>
<proteinExistence type="predicted"/>
<keyword evidence="5" id="KW-1185">Reference proteome</keyword>
<protein>
    <submittedName>
        <fullName evidence="2">Uncharacterized protein</fullName>
    </submittedName>
</protein>
<feature type="region of interest" description="Disordered" evidence="1">
    <location>
        <begin position="44"/>
        <end position="64"/>
    </location>
</feature>
<evidence type="ECO:0000313" key="4">
    <source>
        <dbReference type="Proteomes" id="UP000197138"/>
    </source>
</evidence>
<reference evidence="4" key="1">
    <citation type="journal article" date="2017" name="Plant J.">
        <title>The pomegranate (Punica granatum L.) genome and the genomics of punicalagin biosynthesis.</title>
        <authorList>
            <person name="Qin G."/>
            <person name="Xu C."/>
            <person name="Ming R."/>
            <person name="Tang H."/>
            <person name="Guyot R."/>
            <person name="Kramer E.M."/>
            <person name="Hu Y."/>
            <person name="Yi X."/>
            <person name="Qi Y."/>
            <person name="Xu X."/>
            <person name="Gao Z."/>
            <person name="Pan H."/>
            <person name="Jian J."/>
            <person name="Tian Y."/>
            <person name="Yue Z."/>
            <person name="Xu Y."/>
        </authorList>
    </citation>
    <scope>NUCLEOTIDE SEQUENCE [LARGE SCALE GENOMIC DNA]</scope>
    <source>
        <strain evidence="4">cv. Dabenzi</strain>
    </source>
</reference>
<dbReference type="AlphaFoldDB" id="A0A218XX06"/>
<sequence>MEENLLKRPYPETDDHSPPEPVSNKRRNIADVLVAACSSTVTLFPRSSDDQKKDEPEKTEEEEGGWMPSLDWISIFLEDPEFAHERQDNVTEHARSPKRSLGLLVAAQESWKRLVALFDDFDREWLSQKIEFQTESDVDKDVPVSERKIDVIWNCPAGFGSRAPTGPRLVGMFPSCEAKVVKDNFRNNEFLDNKSILIE</sequence>
<gene>
    <name evidence="2" type="ORF">CDL15_Pgr023897</name>
    <name evidence="3" type="ORF">CRG98_026969</name>
</gene>